<dbReference type="AlphaFoldDB" id="A0A484HE19"/>
<sequence length="79" mass="9009">MGKMTQTQDPPGHIRVVVNGFEETVSPEFSIYDLMARLREGDRDLIVEHNGRFVFPARYKTTRLSPGDRIEMINPNFGG</sequence>
<gene>
    <name evidence="1" type="ORF">EPICR_180042</name>
</gene>
<reference evidence="1" key="1">
    <citation type="submission" date="2019-01" db="EMBL/GenBank/DDBJ databases">
        <authorList>
            <consortium name="Genoscope - CEA"/>
            <person name="William W."/>
        </authorList>
    </citation>
    <scope>NUCLEOTIDE SEQUENCE</scope>
    <source>
        <strain evidence="1">CR-1</strain>
    </source>
</reference>
<dbReference type="InterPro" id="IPR012675">
    <property type="entry name" value="Beta-grasp_dom_sf"/>
</dbReference>
<dbReference type="SUPFAM" id="SSF54285">
    <property type="entry name" value="MoaD/ThiS"/>
    <property type="match status" value="1"/>
</dbReference>
<dbReference type="InterPro" id="IPR010035">
    <property type="entry name" value="Thi_S"/>
</dbReference>
<name>A0A484HE19_9BACT</name>
<dbReference type="EMBL" id="CAACVI010000010">
    <property type="protein sequence ID" value="VEN73488.1"/>
    <property type="molecule type" value="Genomic_DNA"/>
</dbReference>
<accession>A0A484HE19</accession>
<protein>
    <recommendedName>
        <fullName evidence="2">Thiamine biosynthesis protein ThiS</fullName>
    </recommendedName>
</protein>
<proteinExistence type="predicted"/>
<evidence type="ECO:0008006" key="2">
    <source>
        <dbReference type="Google" id="ProtNLM"/>
    </source>
</evidence>
<dbReference type="InterPro" id="IPR016155">
    <property type="entry name" value="Mopterin_synth/thiamin_S_b"/>
</dbReference>
<dbReference type="Gene3D" id="3.10.20.30">
    <property type="match status" value="1"/>
</dbReference>
<dbReference type="CDD" id="cd00565">
    <property type="entry name" value="Ubl_ThiS"/>
    <property type="match status" value="1"/>
</dbReference>
<evidence type="ECO:0000313" key="1">
    <source>
        <dbReference type="EMBL" id="VEN73488.1"/>
    </source>
</evidence>
<dbReference type="Pfam" id="PF02597">
    <property type="entry name" value="ThiS"/>
    <property type="match status" value="1"/>
</dbReference>
<dbReference type="InterPro" id="IPR003749">
    <property type="entry name" value="ThiS/MoaD-like"/>
</dbReference>
<organism evidence="1">
    <name type="scientific">uncultured Desulfobacteraceae bacterium</name>
    <dbReference type="NCBI Taxonomy" id="218296"/>
    <lineage>
        <taxon>Bacteria</taxon>
        <taxon>Pseudomonadati</taxon>
        <taxon>Thermodesulfobacteriota</taxon>
        <taxon>Desulfobacteria</taxon>
        <taxon>Desulfobacterales</taxon>
        <taxon>Desulfobacteraceae</taxon>
        <taxon>environmental samples</taxon>
    </lineage>
</organism>
<dbReference type="NCBIfam" id="TIGR01683">
    <property type="entry name" value="thiS"/>
    <property type="match status" value="1"/>
</dbReference>